<reference evidence="1" key="1">
    <citation type="submission" date="2014-11" db="EMBL/GenBank/DDBJ databases">
        <authorList>
            <person name="Amaro Gonzalez C."/>
        </authorList>
    </citation>
    <scope>NUCLEOTIDE SEQUENCE</scope>
</reference>
<evidence type="ECO:0000313" key="1">
    <source>
        <dbReference type="EMBL" id="JAH27926.1"/>
    </source>
</evidence>
<accession>A0A0E9RFL4</accession>
<dbReference type="AlphaFoldDB" id="A0A0E9RFL4"/>
<protein>
    <submittedName>
        <fullName evidence="1">Uncharacterized protein</fullName>
    </submittedName>
</protein>
<name>A0A0E9RFL4_ANGAN</name>
<dbReference type="EMBL" id="GBXM01080651">
    <property type="protein sequence ID" value="JAH27926.1"/>
    <property type="molecule type" value="Transcribed_RNA"/>
</dbReference>
<reference evidence="1" key="2">
    <citation type="journal article" date="2015" name="Fish Shellfish Immunol.">
        <title>Early steps in the European eel (Anguilla anguilla)-Vibrio vulnificus interaction in the gills: Role of the RtxA13 toxin.</title>
        <authorList>
            <person name="Callol A."/>
            <person name="Pajuelo D."/>
            <person name="Ebbesson L."/>
            <person name="Teles M."/>
            <person name="MacKenzie S."/>
            <person name="Amaro C."/>
        </authorList>
    </citation>
    <scope>NUCLEOTIDE SEQUENCE</scope>
</reference>
<organism evidence="1">
    <name type="scientific">Anguilla anguilla</name>
    <name type="common">European freshwater eel</name>
    <name type="synonym">Muraena anguilla</name>
    <dbReference type="NCBI Taxonomy" id="7936"/>
    <lineage>
        <taxon>Eukaryota</taxon>
        <taxon>Metazoa</taxon>
        <taxon>Chordata</taxon>
        <taxon>Craniata</taxon>
        <taxon>Vertebrata</taxon>
        <taxon>Euteleostomi</taxon>
        <taxon>Actinopterygii</taxon>
        <taxon>Neopterygii</taxon>
        <taxon>Teleostei</taxon>
        <taxon>Anguilliformes</taxon>
        <taxon>Anguillidae</taxon>
        <taxon>Anguilla</taxon>
    </lineage>
</organism>
<sequence>MLWNHSFESHNCTMTIFTDYYKNDDQRNQKIISQKTVKSETVIQSSTAVMKQGFHENICTINNKSS</sequence>
<proteinExistence type="predicted"/>